<feature type="coiled-coil region" evidence="1">
    <location>
        <begin position="271"/>
        <end position="309"/>
    </location>
</feature>
<reference evidence="3" key="1">
    <citation type="journal article" date="2022" name="Int. J. Mol. Sci.">
        <title>Draft Genome of Tanacetum Coccineum: Genomic Comparison of Closely Related Tanacetum-Family Plants.</title>
        <authorList>
            <person name="Yamashiro T."/>
            <person name="Shiraishi A."/>
            <person name="Nakayama K."/>
            <person name="Satake H."/>
        </authorList>
    </citation>
    <scope>NUCLEOTIDE SEQUENCE</scope>
</reference>
<keyword evidence="1" id="KW-0175">Coiled coil</keyword>
<organism evidence="3 4">
    <name type="scientific">Tanacetum coccineum</name>
    <dbReference type="NCBI Taxonomy" id="301880"/>
    <lineage>
        <taxon>Eukaryota</taxon>
        <taxon>Viridiplantae</taxon>
        <taxon>Streptophyta</taxon>
        <taxon>Embryophyta</taxon>
        <taxon>Tracheophyta</taxon>
        <taxon>Spermatophyta</taxon>
        <taxon>Magnoliopsida</taxon>
        <taxon>eudicotyledons</taxon>
        <taxon>Gunneridae</taxon>
        <taxon>Pentapetalae</taxon>
        <taxon>asterids</taxon>
        <taxon>campanulids</taxon>
        <taxon>Asterales</taxon>
        <taxon>Asteraceae</taxon>
        <taxon>Asteroideae</taxon>
        <taxon>Anthemideae</taxon>
        <taxon>Anthemidinae</taxon>
        <taxon>Tanacetum</taxon>
    </lineage>
</organism>
<keyword evidence="4" id="KW-1185">Reference proteome</keyword>
<accession>A0ABQ5H4K2</accession>
<dbReference type="Proteomes" id="UP001151760">
    <property type="component" value="Unassembled WGS sequence"/>
</dbReference>
<name>A0ABQ5H4K2_9ASTR</name>
<dbReference type="EMBL" id="BQNB010019197">
    <property type="protein sequence ID" value="GJT82761.1"/>
    <property type="molecule type" value="Genomic_DNA"/>
</dbReference>
<gene>
    <name evidence="3" type="ORF">Tco_1057103</name>
</gene>
<evidence type="ECO:0000256" key="2">
    <source>
        <dbReference type="SAM" id="MobiDB-lite"/>
    </source>
</evidence>
<sequence length="464" mass="53712">MVPPGRTSLPPGAPPDDTSAARRDPRQNQLHSLPPGRTSLPASWNILSSTRIVAPTPSSAIIKRPISTNFRIKDFLEIGNLFQYGENQEEAVMLRTFHFSLCEEAKICFHQLSNETLIEAWIRLKEMLRICYGHGLTKSTIIQIFYRGLDGPTQGILDTGGIFLYNTPNEAFKILEDKVLFQLDFSEFLIIRKELKEMQDGRRDNHILDDYLKDDTLICEPHEANYVQRYHRGYHDHEPINSYSYPNHNSHPSRYFEFTKTSMEEMMREWMASQTKANERMKNQMVELENQINQGLRNHQAIIQNLERQFEFLLPTETLPPATNMKPRHEIVYKIPSIQNNNDKGDVKFIEEEETKPNPTMPNPNLITSNSLTVSPFLKDCTVHIPYTQEKVFEHDEISNHVGDKELISFVGIENEVSKGNIEDTENPKRPNVYLSFVEYIPKIPYPQALKREISHLNCIIKES</sequence>
<proteinExistence type="predicted"/>
<evidence type="ECO:0000256" key="1">
    <source>
        <dbReference type="SAM" id="Coils"/>
    </source>
</evidence>
<evidence type="ECO:0000313" key="4">
    <source>
        <dbReference type="Proteomes" id="UP001151760"/>
    </source>
</evidence>
<reference evidence="3" key="2">
    <citation type="submission" date="2022-01" db="EMBL/GenBank/DDBJ databases">
        <authorList>
            <person name="Yamashiro T."/>
            <person name="Shiraishi A."/>
            <person name="Satake H."/>
            <person name="Nakayama K."/>
        </authorList>
    </citation>
    <scope>NUCLEOTIDE SEQUENCE</scope>
</reference>
<feature type="region of interest" description="Disordered" evidence="2">
    <location>
        <begin position="1"/>
        <end position="37"/>
    </location>
</feature>
<evidence type="ECO:0008006" key="5">
    <source>
        <dbReference type="Google" id="ProtNLM"/>
    </source>
</evidence>
<comment type="caution">
    <text evidence="3">The sequence shown here is derived from an EMBL/GenBank/DDBJ whole genome shotgun (WGS) entry which is preliminary data.</text>
</comment>
<protein>
    <recommendedName>
        <fullName evidence="5">Retrotransposon gag domain-containing protein</fullName>
    </recommendedName>
</protein>
<evidence type="ECO:0000313" key="3">
    <source>
        <dbReference type="EMBL" id="GJT82761.1"/>
    </source>
</evidence>